<keyword evidence="3" id="KW-1185">Reference proteome</keyword>
<dbReference type="RefSeq" id="WP_092786882.1">
    <property type="nucleotide sequence ID" value="NZ_FNAP01000009.1"/>
</dbReference>
<dbReference type="EMBL" id="FNAP01000009">
    <property type="protein sequence ID" value="SDE64614.1"/>
    <property type="molecule type" value="Genomic_DNA"/>
</dbReference>
<organism evidence="2 3">
    <name type="scientific">Rhodospira trueperi</name>
    <dbReference type="NCBI Taxonomy" id="69960"/>
    <lineage>
        <taxon>Bacteria</taxon>
        <taxon>Pseudomonadati</taxon>
        <taxon>Pseudomonadota</taxon>
        <taxon>Alphaproteobacteria</taxon>
        <taxon>Rhodospirillales</taxon>
        <taxon>Rhodospirillaceae</taxon>
        <taxon>Rhodospira</taxon>
    </lineage>
</organism>
<evidence type="ECO:0000313" key="3">
    <source>
        <dbReference type="Proteomes" id="UP000199412"/>
    </source>
</evidence>
<dbReference type="InterPro" id="IPR009061">
    <property type="entry name" value="DNA-bd_dom_put_sf"/>
</dbReference>
<accession>A0A1G7ELU0</accession>
<dbReference type="SUPFAM" id="SSF46955">
    <property type="entry name" value="Putative DNA-binding domain"/>
    <property type="match status" value="1"/>
</dbReference>
<dbReference type="Pfam" id="PF12728">
    <property type="entry name" value="HTH_17"/>
    <property type="match status" value="1"/>
</dbReference>
<feature type="domain" description="Helix-turn-helix" evidence="1">
    <location>
        <begin position="41"/>
        <end position="87"/>
    </location>
</feature>
<evidence type="ECO:0000313" key="2">
    <source>
        <dbReference type="EMBL" id="SDE64614.1"/>
    </source>
</evidence>
<dbReference type="Proteomes" id="UP000199412">
    <property type="component" value="Unassembled WGS sequence"/>
</dbReference>
<dbReference type="InterPro" id="IPR041657">
    <property type="entry name" value="HTH_17"/>
</dbReference>
<evidence type="ECO:0000259" key="1">
    <source>
        <dbReference type="Pfam" id="PF12728"/>
    </source>
</evidence>
<proteinExistence type="predicted"/>
<reference evidence="2 3" key="1">
    <citation type="submission" date="2016-10" db="EMBL/GenBank/DDBJ databases">
        <authorList>
            <person name="de Groot N.N."/>
        </authorList>
    </citation>
    <scope>NUCLEOTIDE SEQUENCE [LARGE SCALE GENOMIC DNA]</scope>
    <source>
        <strain evidence="2 3">ATCC 700224</strain>
    </source>
</reference>
<sequence>MSSKNPIDGKCALGDIDVEAIVRDVAHSTIAALVARNFDRYLTEHEVATRFGLEPKALQNWRQKGGGPPYRKFGSAVRYALSDLIAFEDAALRKNTSQRPEQ</sequence>
<dbReference type="STRING" id="69960.SAMN05421720_109125"/>
<gene>
    <name evidence="2" type="ORF">SAMN05421720_109125</name>
</gene>
<dbReference type="AlphaFoldDB" id="A0A1G7ELU0"/>
<dbReference type="OrthoDB" id="9806994at2"/>
<name>A0A1G7ELU0_9PROT</name>
<protein>
    <submittedName>
        <fullName evidence="2">Helix-turn-helix domain-containing protein</fullName>
    </submittedName>
</protein>